<keyword evidence="9" id="KW-0030">Aminoacyl-tRNA synthetase</keyword>
<dbReference type="InterPro" id="IPR002318">
    <property type="entry name" value="Ala-tRNA-lgiase_IIc"/>
</dbReference>
<dbReference type="PANTHER" id="PTHR11777:SF9">
    <property type="entry name" value="ALANINE--TRNA LIGASE, CYTOPLASMIC"/>
    <property type="match status" value="1"/>
</dbReference>
<name>A0A7K1FMM6_9ACTN</name>
<evidence type="ECO:0000256" key="6">
    <source>
        <dbReference type="ARBA" id="ARBA00022840"/>
    </source>
</evidence>
<organism evidence="11 12">
    <name type="scientific">Nakamurella alba</name>
    <dbReference type="NCBI Taxonomy" id="2665158"/>
    <lineage>
        <taxon>Bacteria</taxon>
        <taxon>Bacillati</taxon>
        <taxon>Actinomycetota</taxon>
        <taxon>Actinomycetes</taxon>
        <taxon>Nakamurellales</taxon>
        <taxon>Nakamurellaceae</taxon>
        <taxon>Nakamurella</taxon>
    </lineage>
</organism>
<evidence type="ECO:0000256" key="8">
    <source>
        <dbReference type="ARBA" id="ARBA00022917"/>
    </source>
</evidence>
<evidence type="ECO:0000256" key="9">
    <source>
        <dbReference type="ARBA" id="ARBA00023146"/>
    </source>
</evidence>
<evidence type="ECO:0000256" key="5">
    <source>
        <dbReference type="ARBA" id="ARBA00022741"/>
    </source>
</evidence>
<keyword evidence="6" id="KW-0067">ATP-binding</keyword>
<protein>
    <recommendedName>
        <fullName evidence="2">alanine--tRNA ligase</fullName>
        <ecNumber evidence="2">6.1.1.7</ecNumber>
    </recommendedName>
</protein>
<comment type="similarity">
    <text evidence="1">Belongs to the class-II aminoacyl-tRNA synthetase family.</text>
</comment>
<dbReference type="EC" id="6.1.1.7" evidence="2"/>
<dbReference type="GO" id="GO:0006419">
    <property type="term" value="P:alanyl-tRNA aminoacylation"/>
    <property type="evidence" value="ECO:0007669"/>
    <property type="project" value="InterPro"/>
</dbReference>
<dbReference type="PROSITE" id="PS50860">
    <property type="entry name" value="AA_TRNA_LIGASE_II_ALA"/>
    <property type="match status" value="1"/>
</dbReference>
<dbReference type="InterPro" id="IPR018164">
    <property type="entry name" value="Ala-tRNA-synth_IIc_N"/>
</dbReference>
<keyword evidence="7" id="KW-0694">RNA-binding</keyword>
<evidence type="ECO:0000256" key="2">
    <source>
        <dbReference type="ARBA" id="ARBA00013168"/>
    </source>
</evidence>
<dbReference type="Pfam" id="PF01411">
    <property type="entry name" value="tRNA-synt_2c"/>
    <property type="match status" value="1"/>
</dbReference>
<dbReference type="GO" id="GO:0004813">
    <property type="term" value="F:alanine-tRNA ligase activity"/>
    <property type="evidence" value="ECO:0007669"/>
    <property type="project" value="UniProtKB-EC"/>
</dbReference>
<evidence type="ECO:0000313" key="11">
    <source>
        <dbReference type="EMBL" id="MTD15417.1"/>
    </source>
</evidence>
<evidence type="ECO:0000256" key="7">
    <source>
        <dbReference type="ARBA" id="ARBA00022884"/>
    </source>
</evidence>
<dbReference type="GO" id="GO:0000049">
    <property type="term" value="F:tRNA binding"/>
    <property type="evidence" value="ECO:0007669"/>
    <property type="project" value="UniProtKB-KW"/>
</dbReference>
<feature type="domain" description="Alanyl-transfer RNA synthetases family profile" evidence="10">
    <location>
        <begin position="1"/>
        <end position="462"/>
    </location>
</feature>
<evidence type="ECO:0000256" key="3">
    <source>
        <dbReference type="ARBA" id="ARBA00022555"/>
    </source>
</evidence>
<dbReference type="InterPro" id="IPR018165">
    <property type="entry name" value="Ala-tRNA-synth_IIc_core"/>
</dbReference>
<evidence type="ECO:0000256" key="4">
    <source>
        <dbReference type="ARBA" id="ARBA00022598"/>
    </source>
</evidence>
<keyword evidence="8" id="KW-0648">Protein biosynthesis</keyword>
<evidence type="ECO:0000313" key="12">
    <source>
        <dbReference type="Proteomes" id="UP000460221"/>
    </source>
</evidence>
<gene>
    <name evidence="11" type="ORF">GIS00_15880</name>
</gene>
<evidence type="ECO:0000256" key="1">
    <source>
        <dbReference type="ARBA" id="ARBA00008226"/>
    </source>
</evidence>
<proteinExistence type="inferred from homology"/>
<dbReference type="EMBL" id="WLYK01000006">
    <property type="protein sequence ID" value="MTD15417.1"/>
    <property type="molecule type" value="Genomic_DNA"/>
</dbReference>
<dbReference type="InterPro" id="IPR050058">
    <property type="entry name" value="Ala-tRNA_ligase"/>
</dbReference>
<dbReference type="PANTHER" id="PTHR11777">
    <property type="entry name" value="ALANYL-TRNA SYNTHETASE"/>
    <property type="match status" value="1"/>
</dbReference>
<dbReference type="SUPFAM" id="SSF101353">
    <property type="entry name" value="Putative anticodon-binding domain of alanyl-tRNA synthetase (AlaRS)"/>
    <property type="match status" value="1"/>
</dbReference>
<dbReference type="Proteomes" id="UP000460221">
    <property type="component" value="Unassembled WGS sequence"/>
</dbReference>
<dbReference type="InterPro" id="IPR018162">
    <property type="entry name" value="Ala-tRNA-ligase_IIc_anticod-bd"/>
</dbReference>
<dbReference type="AlphaFoldDB" id="A0A7K1FMM6"/>
<dbReference type="Gene3D" id="3.30.930.10">
    <property type="entry name" value="Bira Bifunctional Protein, Domain 2"/>
    <property type="match status" value="1"/>
</dbReference>
<dbReference type="InterPro" id="IPR045864">
    <property type="entry name" value="aa-tRNA-synth_II/BPL/LPL"/>
</dbReference>
<keyword evidence="5" id="KW-0547">Nucleotide-binding</keyword>
<comment type="caution">
    <text evidence="11">The sequence shown here is derived from an EMBL/GenBank/DDBJ whole genome shotgun (WGS) entry which is preliminary data.</text>
</comment>
<keyword evidence="4" id="KW-0436">Ligase</keyword>
<dbReference type="PRINTS" id="PR00980">
    <property type="entry name" value="TRNASYNTHALA"/>
</dbReference>
<keyword evidence="3" id="KW-0820">tRNA-binding</keyword>
<evidence type="ECO:0000259" key="10">
    <source>
        <dbReference type="PROSITE" id="PS50860"/>
    </source>
</evidence>
<dbReference type="GO" id="GO:0005524">
    <property type="term" value="F:ATP binding"/>
    <property type="evidence" value="ECO:0007669"/>
    <property type="project" value="UniProtKB-KW"/>
</dbReference>
<dbReference type="SUPFAM" id="SSF55681">
    <property type="entry name" value="Class II aaRS and biotin synthetases"/>
    <property type="match status" value="1"/>
</dbReference>
<dbReference type="GO" id="GO:0002161">
    <property type="term" value="F:aminoacyl-tRNA deacylase activity"/>
    <property type="evidence" value="ECO:0007669"/>
    <property type="project" value="TreeGrafter"/>
</dbReference>
<dbReference type="RefSeq" id="WP_154769428.1">
    <property type="nucleotide sequence ID" value="NZ_WLYK01000006.1"/>
</dbReference>
<dbReference type="CDD" id="cd00673">
    <property type="entry name" value="AlaRS_core"/>
    <property type="match status" value="1"/>
</dbReference>
<reference evidence="11 12" key="1">
    <citation type="submission" date="2019-11" db="EMBL/GenBank/DDBJ databases">
        <authorList>
            <person name="Jiang L.-Q."/>
        </authorList>
    </citation>
    <scope>NUCLEOTIDE SEQUENCE [LARGE SCALE GENOMIC DNA]</scope>
    <source>
        <strain evidence="11 12">YIM 132087</strain>
    </source>
</reference>
<sequence length="462" mass="51500">MDADAIRSAYLEYMVEQGHAVIPRAPLIPHDDPTTLFTGSGMQPLLPYLLGADHPAGSRLADSQTCLRVQDIEDVGDNRHTTFFEMLGNWSLGDYFKDVQLHQFWTFLTDKVGLDPERIYVTCFIGDPAHGIEKDTEAAEIWTQIFTTAGVSADQVEVDTEEHAAAVGTGGARIAFYGKKNWWCRGGSAEDMPVGEPGGPDSEVFYLYPEIDHDPAYGEHCHQNCDCGRFIELGNSVFMQYRRTATGFEPLPRKNVDFGGGLARIAAASNGTPDVFRISLLWPIVDKLQELSGKSYEDETEAMRVIADHLRGAAFLAVDGVRPANKAQGYVMRRLLRRAIRFAFDLGLDENFFPQIVPTIAGIYEAHYPEVAEHREQVIAVLVKEEQAFRRTLRKGIKQLKAYRKTGVTGAELFVLYDTFGFPVELSTEEARRGGIDVSEHWEAEFADQMSAQRARSQAAHA</sequence>
<keyword evidence="12" id="KW-1185">Reference proteome</keyword>
<accession>A0A7K1FMM6</accession>
<dbReference type="GO" id="GO:0005737">
    <property type="term" value="C:cytoplasm"/>
    <property type="evidence" value="ECO:0007669"/>
    <property type="project" value="InterPro"/>
</dbReference>